<dbReference type="AlphaFoldDB" id="A0AAV5J5G9"/>
<accession>A0AAV5J5G9</accession>
<organism evidence="1 2">
    <name type="scientific">Rubroshorea leprosula</name>
    <dbReference type="NCBI Taxonomy" id="152421"/>
    <lineage>
        <taxon>Eukaryota</taxon>
        <taxon>Viridiplantae</taxon>
        <taxon>Streptophyta</taxon>
        <taxon>Embryophyta</taxon>
        <taxon>Tracheophyta</taxon>
        <taxon>Spermatophyta</taxon>
        <taxon>Magnoliopsida</taxon>
        <taxon>eudicotyledons</taxon>
        <taxon>Gunneridae</taxon>
        <taxon>Pentapetalae</taxon>
        <taxon>rosids</taxon>
        <taxon>malvids</taxon>
        <taxon>Malvales</taxon>
        <taxon>Dipterocarpaceae</taxon>
        <taxon>Rubroshorea</taxon>
    </lineage>
</organism>
<comment type="caution">
    <text evidence="1">The sequence shown here is derived from an EMBL/GenBank/DDBJ whole genome shotgun (WGS) entry which is preliminary data.</text>
</comment>
<dbReference type="EMBL" id="BPVZ01000031">
    <property type="protein sequence ID" value="GKV09863.1"/>
    <property type="molecule type" value="Genomic_DNA"/>
</dbReference>
<protein>
    <submittedName>
        <fullName evidence="1">Uncharacterized protein</fullName>
    </submittedName>
</protein>
<proteinExistence type="predicted"/>
<dbReference type="Proteomes" id="UP001054252">
    <property type="component" value="Unassembled WGS sequence"/>
</dbReference>
<gene>
    <name evidence="1" type="ORF">SLEP1_g21302</name>
</gene>
<reference evidence="1 2" key="1">
    <citation type="journal article" date="2021" name="Commun. Biol.">
        <title>The genome of Shorea leprosula (Dipterocarpaceae) highlights the ecological relevance of drought in aseasonal tropical rainforests.</title>
        <authorList>
            <person name="Ng K.K.S."/>
            <person name="Kobayashi M.J."/>
            <person name="Fawcett J.A."/>
            <person name="Hatakeyama M."/>
            <person name="Paape T."/>
            <person name="Ng C.H."/>
            <person name="Ang C.C."/>
            <person name="Tnah L.H."/>
            <person name="Lee C.T."/>
            <person name="Nishiyama T."/>
            <person name="Sese J."/>
            <person name="O'Brien M.J."/>
            <person name="Copetti D."/>
            <person name="Mohd Noor M.I."/>
            <person name="Ong R.C."/>
            <person name="Putra M."/>
            <person name="Sireger I.Z."/>
            <person name="Indrioko S."/>
            <person name="Kosugi Y."/>
            <person name="Izuno A."/>
            <person name="Isagi Y."/>
            <person name="Lee S.L."/>
            <person name="Shimizu K.K."/>
        </authorList>
    </citation>
    <scope>NUCLEOTIDE SEQUENCE [LARGE SCALE GENOMIC DNA]</scope>
    <source>
        <strain evidence="1">214</strain>
    </source>
</reference>
<keyword evidence="2" id="KW-1185">Reference proteome</keyword>
<name>A0AAV5J5G9_9ROSI</name>
<sequence>MFKIVLEWDPKQNMTAGSGVHPTKKGVRLYHPIRN</sequence>
<evidence type="ECO:0000313" key="2">
    <source>
        <dbReference type="Proteomes" id="UP001054252"/>
    </source>
</evidence>
<evidence type="ECO:0000313" key="1">
    <source>
        <dbReference type="EMBL" id="GKV09863.1"/>
    </source>
</evidence>